<name>A0A4U0H7S1_9SPHI</name>
<keyword evidence="1" id="KW-0175">Coiled coil</keyword>
<keyword evidence="4" id="KW-1185">Reference proteome</keyword>
<gene>
    <name evidence="3" type="ORF">FAZ19_01170</name>
</gene>
<evidence type="ECO:0000313" key="3">
    <source>
        <dbReference type="EMBL" id="TJY67905.1"/>
    </source>
</evidence>
<evidence type="ECO:0000256" key="1">
    <source>
        <dbReference type="SAM" id="Coils"/>
    </source>
</evidence>
<protein>
    <submittedName>
        <fullName evidence="3">Uncharacterized protein</fullName>
    </submittedName>
</protein>
<dbReference type="AlphaFoldDB" id="A0A4U0H7S1"/>
<organism evidence="3 4">
    <name type="scientific">Sphingobacterium alkalisoli</name>
    <dbReference type="NCBI Taxonomy" id="1874115"/>
    <lineage>
        <taxon>Bacteria</taxon>
        <taxon>Pseudomonadati</taxon>
        <taxon>Bacteroidota</taxon>
        <taxon>Sphingobacteriia</taxon>
        <taxon>Sphingobacteriales</taxon>
        <taxon>Sphingobacteriaceae</taxon>
        <taxon>Sphingobacterium</taxon>
    </lineage>
</organism>
<feature type="region of interest" description="Disordered" evidence="2">
    <location>
        <begin position="131"/>
        <end position="195"/>
    </location>
</feature>
<accession>A0A4U0H7S1</accession>
<proteinExistence type="predicted"/>
<feature type="coiled-coil region" evidence="1">
    <location>
        <begin position="79"/>
        <end position="106"/>
    </location>
</feature>
<dbReference type="Proteomes" id="UP000309872">
    <property type="component" value="Unassembled WGS sequence"/>
</dbReference>
<dbReference type="EMBL" id="SUKA01000001">
    <property type="protein sequence ID" value="TJY67905.1"/>
    <property type="molecule type" value="Genomic_DNA"/>
</dbReference>
<evidence type="ECO:0000256" key="2">
    <source>
        <dbReference type="SAM" id="MobiDB-lite"/>
    </source>
</evidence>
<reference evidence="3 4" key="1">
    <citation type="submission" date="2019-04" db="EMBL/GenBank/DDBJ databases">
        <title>Sphingobacterium olei sp. nov., isolated from oil-contaminated soil.</title>
        <authorList>
            <person name="Liu B."/>
        </authorList>
    </citation>
    <scope>NUCLEOTIDE SEQUENCE [LARGE SCALE GENOMIC DNA]</scope>
    <source>
        <strain evidence="3 4">Y3L14</strain>
    </source>
</reference>
<sequence length="195" mass="22197">MKRRCAIVAATMCMLYAVGYGQELGGRAKEGTKKELTASEIYQRIQRVGYERELKIDSAKAMVLVLADKIVQQRIQGALQNREMTVNSKAQEIKRAKDEREQMFREVLTKEQLAKVYGAAKGNASYRPLAYGGERKGNASPPLDLTKTSTEESERIHLQHIRELQERQNRIFERRATKPVAPERPVPPNNQDRGK</sequence>
<comment type="caution">
    <text evidence="3">The sequence shown here is derived from an EMBL/GenBank/DDBJ whole genome shotgun (WGS) entry which is preliminary data.</text>
</comment>
<dbReference type="RefSeq" id="WP_136818773.1">
    <property type="nucleotide sequence ID" value="NZ_BMJX01000001.1"/>
</dbReference>
<evidence type="ECO:0000313" key="4">
    <source>
        <dbReference type="Proteomes" id="UP000309872"/>
    </source>
</evidence>
<feature type="compositionally biased region" description="Basic and acidic residues" evidence="2">
    <location>
        <begin position="149"/>
        <end position="176"/>
    </location>
</feature>